<proteinExistence type="predicted"/>
<protein>
    <submittedName>
        <fullName evidence="2">N-acetyltransferase</fullName>
    </submittedName>
</protein>
<dbReference type="RefSeq" id="WP_353862165.1">
    <property type="nucleotide sequence ID" value="NZ_CP088295.1"/>
</dbReference>
<dbReference type="PROSITE" id="PS51729">
    <property type="entry name" value="GNAT_YJDJ"/>
    <property type="match status" value="1"/>
</dbReference>
<dbReference type="SUPFAM" id="SSF55729">
    <property type="entry name" value="Acyl-CoA N-acyltransferases (Nat)"/>
    <property type="match status" value="1"/>
</dbReference>
<name>A0ABY5PAL3_9ACTN</name>
<accession>A0ABY5PAL3</accession>
<keyword evidence="3" id="KW-1185">Reference proteome</keyword>
<evidence type="ECO:0000313" key="2">
    <source>
        <dbReference type="EMBL" id="UUY01611.1"/>
    </source>
</evidence>
<sequence length="101" mass="10854">MAETFTDNPEQRRFELRVDGELRGWAEYLPAGGSVILAHTEVLEGHEGEGLGGRIVRATLQALADAGKTVIPTCPFAAAYIGRNPELVAFVDPSLRGQFSA</sequence>
<dbReference type="InterPro" id="IPR031165">
    <property type="entry name" value="GNAT_YJDJ"/>
</dbReference>
<feature type="domain" description="N-acetyltransferase" evidence="1">
    <location>
        <begin position="6"/>
        <end position="92"/>
    </location>
</feature>
<dbReference type="Proteomes" id="UP001058860">
    <property type="component" value="Chromosome"/>
</dbReference>
<dbReference type="Pfam" id="PF14542">
    <property type="entry name" value="Acetyltransf_CG"/>
    <property type="match status" value="1"/>
</dbReference>
<evidence type="ECO:0000313" key="3">
    <source>
        <dbReference type="Proteomes" id="UP001058860"/>
    </source>
</evidence>
<dbReference type="PANTHER" id="PTHR31435:SF10">
    <property type="entry name" value="BSR4717 PROTEIN"/>
    <property type="match status" value="1"/>
</dbReference>
<dbReference type="InterPro" id="IPR016181">
    <property type="entry name" value="Acyl_CoA_acyltransferase"/>
</dbReference>
<reference evidence="3" key="1">
    <citation type="submission" date="2021-11" db="EMBL/GenBank/DDBJ databases">
        <title>Cultivation dependent microbiological survey of springs from the worlds oldest radium mine currently devoted to the extraction of radon-saturated water.</title>
        <authorList>
            <person name="Kapinusova G."/>
            <person name="Smrhova T."/>
            <person name="Strejcek M."/>
            <person name="Suman J."/>
            <person name="Jani K."/>
            <person name="Pajer P."/>
            <person name="Uhlik O."/>
        </authorList>
    </citation>
    <scope>NUCLEOTIDE SEQUENCE [LARGE SCALE GENOMIC DNA]</scope>
    <source>
        <strain evidence="3">J379</strain>
    </source>
</reference>
<dbReference type="InterPro" id="IPR045057">
    <property type="entry name" value="Gcn5-rel_NAT"/>
</dbReference>
<evidence type="ECO:0000259" key="1">
    <source>
        <dbReference type="PROSITE" id="PS51729"/>
    </source>
</evidence>
<organism evidence="2 3">
    <name type="scientific">Svornostia abyssi</name>
    <dbReference type="NCBI Taxonomy" id="2898438"/>
    <lineage>
        <taxon>Bacteria</taxon>
        <taxon>Bacillati</taxon>
        <taxon>Actinomycetota</taxon>
        <taxon>Thermoleophilia</taxon>
        <taxon>Solirubrobacterales</taxon>
        <taxon>Baekduiaceae</taxon>
        <taxon>Svornostia</taxon>
    </lineage>
</organism>
<gene>
    <name evidence="2" type="ORF">LRS13_12800</name>
</gene>
<dbReference type="Gene3D" id="3.40.630.30">
    <property type="match status" value="1"/>
</dbReference>
<dbReference type="EMBL" id="CP088295">
    <property type="protein sequence ID" value="UUY01611.1"/>
    <property type="molecule type" value="Genomic_DNA"/>
</dbReference>
<dbReference type="PANTHER" id="PTHR31435">
    <property type="entry name" value="PROTEIN NATD1"/>
    <property type="match status" value="1"/>
</dbReference>